<feature type="domain" description="AprE-like beta-barrel" evidence="12">
    <location>
        <begin position="324"/>
        <end position="407"/>
    </location>
</feature>
<dbReference type="AlphaFoldDB" id="A0A975JFH0"/>
<sequence length="431" mass="46993">MTPTLRTSIRWPGVLGALASVLLLGGGTWWATTTEISGAVIASGTVEVTGRPKSVQHLDGGIIAALHVREGDAVERGAPLVTLDDTSLEANLAIYRARLSEALATRDRLIAEQIDAPDISFAAVDPLVDAAEAEVHRAGQIEIFEARQELEASRRDRLAEKAAQFGNQITGVEALIAAKQRQIGFIAEEIAATTQLTERGLARASQLRGLQRNEAELLGQVAEHRSELARIQNSIRDTEIEVLQGRREITEDVVTRLRETTTSIEELRQQILTTAAQLDRVEIRAPDAGRIHEMQFTTLGGVVPPGGVILQIVPRDEGFSFFTRVDPSSIDQVFPGQEAKVLFPAFNQRTTPELRGQVAGVSATTSIDEITGQSYYRVEIAVPDVQLDRLGTRALIPGMPVEAYLTTAERTVLSYLVKPLSDQLVQAFREE</sequence>
<protein>
    <recommendedName>
        <fullName evidence="9">Membrane fusion protein (MFP) family protein</fullName>
    </recommendedName>
</protein>
<evidence type="ECO:0000256" key="7">
    <source>
        <dbReference type="ARBA" id="ARBA00022989"/>
    </source>
</evidence>
<dbReference type="GO" id="GO:0005886">
    <property type="term" value="C:plasma membrane"/>
    <property type="evidence" value="ECO:0007669"/>
    <property type="project" value="UniProtKB-SubCell"/>
</dbReference>
<evidence type="ECO:0000313" key="14">
    <source>
        <dbReference type="Proteomes" id="UP000683291"/>
    </source>
</evidence>
<dbReference type="InterPro" id="IPR058781">
    <property type="entry name" value="HH_AprE-like"/>
</dbReference>
<feature type="coiled-coil region" evidence="10">
    <location>
        <begin position="207"/>
        <end position="284"/>
    </location>
</feature>
<feature type="domain" description="AprE-like long alpha-helical hairpin" evidence="11">
    <location>
        <begin position="89"/>
        <end position="274"/>
    </location>
</feature>
<keyword evidence="7" id="KW-1133">Transmembrane helix</keyword>
<evidence type="ECO:0000313" key="13">
    <source>
        <dbReference type="EMBL" id="QUJ77246.1"/>
    </source>
</evidence>
<keyword evidence="8" id="KW-0472">Membrane</keyword>
<dbReference type="InterPro" id="IPR058982">
    <property type="entry name" value="Beta-barrel_AprE"/>
</dbReference>
<keyword evidence="3 9" id="KW-0813">Transport</keyword>
<dbReference type="InterPro" id="IPR010129">
    <property type="entry name" value="T1SS_HlyD"/>
</dbReference>
<dbReference type="Gene3D" id="2.40.30.170">
    <property type="match status" value="1"/>
</dbReference>
<evidence type="ECO:0000256" key="5">
    <source>
        <dbReference type="ARBA" id="ARBA00022519"/>
    </source>
</evidence>
<dbReference type="PRINTS" id="PR01490">
    <property type="entry name" value="RTXTOXIND"/>
</dbReference>
<proteinExistence type="inferred from homology"/>
<comment type="subcellular location">
    <subcellularLocation>
        <location evidence="1 9">Cell inner membrane</location>
        <topology evidence="1 9">Single-pass membrane protein</topology>
    </subcellularLocation>
</comment>
<dbReference type="SUPFAM" id="SSF111369">
    <property type="entry name" value="HlyD-like secretion proteins"/>
    <property type="match status" value="1"/>
</dbReference>
<dbReference type="GO" id="GO:0015031">
    <property type="term" value="P:protein transport"/>
    <property type="evidence" value="ECO:0007669"/>
    <property type="project" value="InterPro"/>
</dbReference>
<organism evidence="13 14">
    <name type="scientific">Sulfitobacter albidus</name>
    <dbReference type="NCBI Taxonomy" id="2829501"/>
    <lineage>
        <taxon>Bacteria</taxon>
        <taxon>Pseudomonadati</taxon>
        <taxon>Pseudomonadota</taxon>
        <taxon>Alphaproteobacteria</taxon>
        <taxon>Rhodobacterales</taxon>
        <taxon>Roseobacteraceae</taxon>
        <taxon>Sulfitobacter</taxon>
    </lineage>
</organism>
<keyword evidence="5 9" id="KW-0997">Cell inner membrane</keyword>
<keyword evidence="6" id="KW-0812">Transmembrane</keyword>
<evidence type="ECO:0000256" key="4">
    <source>
        <dbReference type="ARBA" id="ARBA00022475"/>
    </source>
</evidence>
<dbReference type="PANTHER" id="PTHR30386">
    <property type="entry name" value="MEMBRANE FUSION SUBUNIT OF EMRAB-TOLC MULTIDRUG EFFLUX PUMP"/>
    <property type="match status" value="1"/>
</dbReference>
<dbReference type="Pfam" id="PF26002">
    <property type="entry name" value="Beta-barrel_AprE"/>
    <property type="match status" value="1"/>
</dbReference>
<dbReference type="EMBL" id="CP073581">
    <property type="protein sequence ID" value="QUJ77246.1"/>
    <property type="molecule type" value="Genomic_DNA"/>
</dbReference>
<dbReference type="NCBIfam" id="TIGR01843">
    <property type="entry name" value="type_I_hlyD"/>
    <property type="match status" value="1"/>
</dbReference>
<keyword evidence="4 9" id="KW-1003">Cell membrane</keyword>
<dbReference type="InterPro" id="IPR050739">
    <property type="entry name" value="MFP"/>
</dbReference>
<dbReference type="Pfam" id="PF25994">
    <property type="entry name" value="HH_AprE"/>
    <property type="match status" value="1"/>
</dbReference>
<dbReference type="Gene3D" id="2.40.50.100">
    <property type="match status" value="1"/>
</dbReference>
<reference evidence="13" key="1">
    <citation type="submission" date="2021-04" db="EMBL/GenBank/DDBJ databases">
        <title>Complete genome sequence for Sulfitobacter sp. strain JK7-1.</title>
        <authorList>
            <person name="Park S.-J."/>
        </authorList>
    </citation>
    <scope>NUCLEOTIDE SEQUENCE</scope>
    <source>
        <strain evidence="13">JK7-1</strain>
    </source>
</reference>
<evidence type="ECO:0000259" key="11">
    <source>
        <dbReference type="Pfam" id="PF25994"/>
    </source>
</evidence>
<keyword evidence="10" id="KW-0175">Coiled coil</keyword>
<evidence type="ECO:0000256" key="8">
    <source>
        <dbReference type="ARBA" id="ARBA00023136"/>
    </source>
</evidence>
<dbReference type="RefSeq" id="WP_212705442.1">
    <property type="nucleotide sequence ID" value="NZ_CP073581.1"/>
</dbReference>
<dbReference type="PANTHER" id="PTHR30386:SF17">
    <property type="entry name" value="ALKALINE PROTEASE SECRETION PROTEIN APRE"/>
    <property type="match status" value="1"/>
</dbReference>
<evidence type="ECO:0000256" key="10">
    <source>
        <dbReference type="SAM" id="Coils"/>
    </source>
</evidence>
<evidence type="ECO:0000256" key="2">
    <source>
        <dbReference type="ARBA" id="ARBA00009477"/>
    </source>
</evidence>
<gene>
    <name evidence="13" type="ORF">KDD17_04305</name>
</gene>
<dbReference type="Proteomes" id="UP000683291">
    <property type="component" value="Chromosome 1"/>
</dbReference>
<keyword evidence="14" id="KW-1185">Reference proteome</keyword>
<name>A0A975JFH0_9RHOB</name>
<dbReference type="KEGG" id="sual:KDD17_04305"/>
<evidence type="ECO:0000256" key="9">
    <source>
        <dbReference type="RuleBase" id="RU365093"/>
    </source>
</evidence>
<evidence type="ECO:0000259" key="12">
    <source>
        <dbReference type="Pfam" id="PF26002"/>
    </source>
</evidence>
<evidence type="ECO:0000256" key="1">
    <source>
        <dbReference type="ARBA" id="ARBA00004377"/>
    </source>
</evidence>
<comment type="similarity">
    <text evidence="2 9">Belongs to the membrane fusion protein (MFP) (TC 8.A.1) family.</text>
</comment>
<evidence type="ECO:0000256" key="3">
    <source>
        <dbReference type="ARBA" id="ARBA00022448"/>
    </source>
</evidence>
<evidence type="ECO:0000256" key="6">
    <source>
        <dbReference type="ARBA" id="ARBA00022692"/>
    </source>
</evidence>
<accession>A0A975JFH0</accession>